<dbReference type="AlphaFoldDB" id="C9SSC8"/>
<proteinExistence type="predicted"/>
<dbReference type="OrthoDB" id="5041951at2759"/>
<feature type="compositionally biased region" description="Gly residues" evidence="1">
    <location>
        <begin position="513"/>
        <end position="523"/>
    </location>
</feature>
<sequence length="523" mass="59392">MPPSRDPQGECGSRALPQNAQALLKSDVWEEETGPGNTNLNVRIMNMAESGRDDIEADDLQRVVNSIEAMQAEMAIKGLSVKKRQDLAKLVDIRNKHDIHSAIQPNTRTLKWSEFKTQGREPTLEEALCMSGVLRAGELPSTKHLFRGPGIVRDVPIKPIKEDDPYWDPEWLSLNSSDFSISNWRDKLKDSWRRQKATAGTATADEKEKFRLEQRQFSSAISEIRLIRKCFLEGVTIHPNQLISKKFMPKQAFKMHRETNGEHTYRWIFQMSGPDDTTPGNATWATRTDPLMRQVIIHGAKIQGMGKLYSGRKKKRQNRSEGVDQGSVEAEIEEEREGENGQLMHLFETSQGHDHAGTEDNVMDDQETLFLESSEIVSTHSHSRMERVARGDRAFSLDQVNQAARPEVARGQNTSQISQQPATTDLFTRRRTAAISNVRGPTKRQRENVSMARVARDQRAQVQPRGSSARDRYARNNRNRRGDINRDRESRRWRHSQRTDLPTTPDRNRRSGSGSGGLGGRNA</sequence>
<organism evidence="3">
    <name type="scientific">Verticillium alfalfae (strain VaMs.102 / ATCC MYA-4576 / FGSC 10136)</name>
    <name type="common">Verticillium wilt of alfalfa</name>
    <name type="synonym">Verticillium albo-atrum</name>
    <dbReference type="NCBI Taxonomy" id="526221"/>
    <lineage>
        <taxon>Eukaryota</taxon>
        <taxon>Fungi</taxon>
        <taxon>Dikarya</taxon>
        <taxon>Ascomycota</taxon>
        <taxon>Pezizomycotina</taxon>
        <taxon>Sordariomycetes</taxon>
        <taxon>Hypocreomycetidae</taxon>
        <taxon>Glomerellales</taxon>
        <taxon>Plectosphaerellaceae</taxon>
        <taxon>Verticillium</taxon>
    </lineage>
</organism>
<accession>C9SSC8</accession>
<protein>
    <submittedName>
        <fullName evidence="2">Predicted protein</fullName>
    </submittedName>
</protein>
<feature type="compositionally biased region" description="Basic and acidic residues" evidence="1">
    <location>
        <begin position="468"/>
        <end position="490"/>
    </location>
</feature>
<feature type="region of interest" description="Disordered" evidence="1">
    <location>
        <begin position="404"/>
        <end position="523"/>
    </location>
</feature>
<name>C9SSC8_VERA1</name>
<feature type="compositionally biased region" description="Polar residues" evidence="1">
    <location>
        <begin position="411"/>
        <end position="426"/>
    </location>
</feature>
<dbReference type="GeneID" id="9527338"/>
<keyword evidence="3" id="KW-1185">Reference proteome</keyword>
<dbReference type="KEGG" id="val:VDBG_07803"/>
<feature type="region of interest" description="Disordered" evidence="1">
    <location>
        <begin position="310"/>
        <end position="330"/>
    </location>
</feature>
<evidence type="ECO:0000313" key="2">
    <source>
        <dbReference type="EMBL" id="EEY21693.1"/>
    </source>
</evidence>
<dbReference type="RefSeq" id="XP_003002344.1">
    <property type="nucleotide sequence ID" value="XM_003002298.1"/>
</dbReference>
<reference evidence="3" key="1">
    <citation type="journal article" date="2011" name="PLoS Pathog.">
        <title>Comparative genomics yields insights into niche adaptation of plant vascular wilt pathogens.</title>
        <authorList>
            <person name="Klosterman S.J."/>
            <person name="Subbarao K.V."/>
            <person name="Kang S."/>
            <person name="Veronese P."/>
            <person name="Gold S.E."/>
            <person name="Thomma B.P.H.J."/>
            <person name="Chen Z."/>
            <person name="Henrissat B."/>
            <person name="Lee Y.-H."/>
            <person name="Park J."/>
            <person name="Garcia-Pedrajas M.D."/>
            <person name="Barbara D.J."/>
            <person name="Anchieta A."/>
            <person name="de Jonge R."/>
            <person name="Santhanam P."/>
            <person name="Maruthachalam K."/>
            <person name="Atallah Z."/>
            <person name="Amyotte S.G."/>
            <person name="Paz Z."/>
            <person name="Inderbitzin P."/>
            <person name="Hayes R.J."/>
            <person name="Heiman D.I."/>
            <person name="Young S."/>
            <person name="Zeng Q."/>
            <person name="Engels R."/>
            <person name="Galagan J."/>
            <person name="Cuomo C.A."/>
            <person name="Dobinson K.F."/>
            <person name="Ma L.-J."/>
        </authorList>
    </citation>
    <scope>NUCLEOTIDE SEQUENCE [LARGE SCALE GENOMIC DNA]</scope>
    <source>
        <strain evidence="3">VaMs.102 / ATCC MYA-4576 / FGSC 10136</strain>
    </source>
</reference>
<evidence type="ECO:0000313" key="3">
    <source>
        <dbReference type="Proteomes" id="UP000008698"/>
    </source>
</evidence>
<gene>
    <name evidence="2" type="ORF">VDBG_07803</name>
</gene>
<dbReference type="Proteomes" id="UP000008698">
    <property type="component" value="Unassembled WGS sequence"/>
</dbReference>
<dbReference type="OMA" id="TWATRTD"/>
<dbReference type="EMBL" id="DS985223">
    <property type="protein sequence ID" value="EEY21693.1"/>
    <property type="molecule type" value="Genomic_DNA"/>
</dbReference>
<dbReference type="HOGENOM" id="CLU_520925_0_0_1"/>
<evidence type="ECO:0000256" key="1">
    <source>
        <dbReference type="SAM" id="MobiDB-lite"/>
    </source>
</evidence>
<dbReference type="eggNOG" id="ENOG502T43H">
    <property type="taxonomic scope" value="Eukaryota"/>
</dbReference>
<dbReference type="STRING" id="526221.C9SSC8"/>